<gene>
    <name evidence="1" type="ORF">L1987_00381</name>
</gene>
<evidence type="ECO:0000313" key="2">
    <source>
        <dbReference type="Proteomes" id="UP001056120"/>
    </source>
</evidence>
<keyword evidence="2" id="KW-1185">Reference proteome</keyword>
<evidence type="ECO:0000313" key="1">
    <source>
        <dbReference type="EMBL" id="KAI3826334.1"/>
    </source>
</evidence>
<protein>
    <submittedName>
        <fullName evidence="1">Uncharacterized protein</fullName>
    </submittedName>
</protein>
<sequence>MIQLFGVSSLPLSQSALWSNMNLAASRAGDRLSSDGDTKSSSCVDSTSGCVSSIQVASSPRMTCSLRSAQDLQVVSEPWWLFIALESAPKSEKTRH</sequence>
<dbReference type="Proteomes" id="UP001056120">
    <property type="component" value="Linkage Group LG01"/>
</dbReference>
<proteinExistence type="predicted"/>
<comment type="caution">
    <text evidence="1">The sequence shown here is derived from an EMBL/GenBank/DDBJ whole genome shotgun (WGS) entry which is preliminary data.</text>
</comment>
<accession>A0ACB9K236</accession>
<name>A0ACB9K236_9ASTR</name>
<dbReference type="EMBL" id="CM042018">
    <property type="protein sequence ID" value="KAI3826334.1"/>
    <property type="molecule type" value="Genomic_DNA"/>
</dbReference>
<reference evidence="2" key="1">
    <citation type="journal article" date="2022" name="Mol. Ecol. Resour.">
        <title>The genomes of chicory, endive, great burdock and yacon provide insights into Asteraceae palaeo-polyploidization history and plant inulin production.</title>
        <authorList>
            <person name="Fan W."/>
            <person name="Wang S."/>
            <person name="Wang H."/>
            <person name="Wang A."/>
            <person name="Jiang F."/>
            <person name="Liu H."/>
            <person name="Zhao H."/>
            <person name="Xu D."/>
            <person name="Zhang Y."/>
        </authorList>
    </citation>
    <scope>NUCLEOTIDE SEQUENCE [LARGE SCALE GENOMIC DNA]</scope>
    <source>
        <strain evidence="2">cv. Yunnan</strain>
    </source>
</reference>
<reference evidence="1 2" key="2">
    <citation type="journal article" date="2022" name="Mol. Ecol. Resour.">
        <title>The genomes of chicory, endive, great burdock and yacon provide insights into Asteraceae paleo-polyploidization history and plant inulin production.</title>
        <authorList>
            <person name="Fan W."/>
            <person name="Wang S."/>
            <person name="Wang H."/>
            <person name="Wang A."/>
            <person name="Jiang F."/>
            <person name="Liu H."/>
            <person name="Zhao H."/>
            <person name="Xu D."/>
            <person name="Zhang Y."/>
        </authorList>
    </citation>
    <scope>NUCLEOTIDE SEQUENCE [LARGE SCALE GENOMIC DNA]</scope>
    <source>
        <strain evidence="2">cv. Yunnan</strain>
        <tissue evidence="1">Leaves</tissue>
    </source>
</reference>
<organism evidence="1 2">
    <name type="scientific">Smallanthus sonchifolius</name>
    <dbReference type="NCBI Taxonomy" id="185202"/>
    <lineage>
        <taxon>Eukaryota</taxon>
        <taxon>Viridiplantae</taxon>
        <taxon>Streptophyta</taxon>
        <taxon>Embryophyta</taxon>
        <taxon>Tracheophyta</taxon>
        <taxon>Spermatophyta</taxon>
        <taxon>Magnoliopsida</taxon>
        <taxon>eudicotyledons</taxon>
        <taxon>Gunneridae</taxon>
        <taxon>Pentapetalae</taxon>
        <taxon>asterids</taxon>
        <taxon>campanulids</taxon>
        <taxon>Asterales</taxon>
        <taxon>Asteraceae</taxon>
        <taxon>Asteroideae</taxon>
        <taxon>Heliantheae alliance</taxon>
        <taxon>Millerieae</taxon>
        <taxon>Smallanthus</taxon>
    </lineage>
</organism>